<evidence type="ECO:0000313" key="2">
    <source>
        <dbReference type="Proteomes" id="UP000305546"/>
    </source>
</evidence>
<name>A0A5C4LVV7_9PSEU</name>
<reference evidence="1 2" key="1">
    <citation type="submission" date="2019-06" db="EMBL/GenBank/DDBJ databases">
        <title>Amycolatopsis alkalitolerans sp. nov., isolated from Gastrodia elata Blume.</title>
        <authorList>
            <person name="Narsing Rao M.P."/>
            <person name="Li W.J."/>
        </authorList>
    </citation>
    <scope>NUCLEOTIDE SEQUENCE [LARGE SCALE GENOMIC DNA]</scope>
    <source>
        <strain evidence="1 2">SYSUP0005</strain>
    </source>
</reference>
<evidence type="ECO:0000313" key="1">
    <source>
        <dbReference type="EMBL" id="TNC21915.1"/>
    </source>
</evidence>
<accession>A0A5C4LVV7</accession>
<comment type="caution">
    <text evidence="1">The sequence shown here is derived from an EMBL/GenBank/DDBJ whole genome shotgun (WGS) entry which is preliminary data.</text>
</comment>
<protein>
    <submittedName>
        <fullName evidence="1">Uncharacterized protein</fullName>
    </submittedName>
</protein>
<keyword evidence="2" id="KW-1185">Reference proteome</keyword>
<proteinExistence type="predicted"/>
<dbReference type="RefSeq" id="WP_139099586.1">
    <property type="nucleotide sequence ID" value="NZ_VDFW01000030.1"/>
</dbReference>
<dbReference type="OrthoDB" id="3625434at2"/>
<dbReference type="AlphaFoldDB" id="A0A5C4LVV7"/>
<dbReference type="EMBL" id="VDFW01000030">
    <property type="protein sequence ID" value="TNC21915.1"/>
    <property type="molecule type" value="Genomic_DNA"/>
</dbReference>
<sequence length="86" mass="9066">MGNVIHAQPAELVAVIRLRRGVVGERRRVSHLVPLPAEGPIPSELTAVCGEVIAPAQAEVLNGVCGMPCEACLARQARRQYGALTA</sequence>
<gene>
    <name evidence="1" type="ORF">FG385_26915</name>
</gene>
<organism evidence="1 2">
    <name type="scientific">Amycolatopsis alkalitolerans</name>
    <dbReference type="NCBI Taxonomy" id="2547244"/>
    <lineage>
        <taxon>Bacteria</taxon>
        <taxon>Bacillati</taxon>
        <taxon>Actinomycetota</taxon>
        <taxon>Actinomycetes</taxon>
        <taxon>Pseudonocardiales</taxon>
        <taxon>Pseudonocardiaceae</taxon>
        <taxon>Amycolatopsis</taxon>
    </lineage>
</organism>
<dbReference type="Proteomes" id="UP000305546">
    <property type="component" value="Unassembled WGS sequence"/>
</dbReference>